<name>A0A4Z1KSQ1_9HELO</name>
<keyword evidence="2" id="KW-1185">Reference proteome</keyword>
<accession>A0A4Z1KSQ1</accession>
<reference evidence="1 2" key="1">
    <citation type="submission" date="2017-12" db="EMBL/GenBank/DDBJ databases">
        <title>Comparative genomics of Botrytis spp.</title>
        <authorList>
            <person name="Valero-Jimenez C.A."/>
            <person name="Tapia P."/>
            <person name="Veloso J."/>
            <person name="Silva-Moreno E."/>
            <person name="Staats M."/>
            <person name="Valdes J.H."/>
            <person name="Van Kan J.A.L."/>
        </authorList>
    </citation>
    <scope>NUCLEOTIDE SEQUENCE [LARGE SCALE GENOMIC DNA]</scope>
    <source>
        <strain evidence="1 2">MUCL3349</strain>
    </source>
</reference>
<protein>
    <submittedName>
        <fullName evidence="1">Uncharacterized protein</fullName>
    </submittedName>
</protein>
<evidence type="ECO:0000313" key="2">
    <source>
        <dbReference type="Proteomes" id="UP000297280"/>
    </source>
</evidence>
<evidence type="ECO:0000313" key="1">
    <source>
        <dbReference type="EMBL" id="TGO86155.1"/>
    </source>
</evidence>
<proteinExistence type="predicted"/>
<sequence length="204" mass="22728">MSREVYHLEKPSAAVSDDFGRHLLFRGTLLSEDNAIKRLIVSNTASEDIAIERLRVRNTARVKSSLKGSDRAANIIDFPIKAAAGSSGVIIERQIYAACYSLQDSLEGWNDAVIGYEGAPWHGFFFCFVKKSFDSGRPPAHGWRDVSLVTSRGDIKLSTLFLSVVIPHPKAWKSVSGVDFCIHKAVNKVLRTSRFSDHFNLFIE</sequence>
<dbReference type="Proteomes" id="UP000297280">
    <property type="component" value="Unassembled WGS sequence"/>
</dbReference>
<comment type="caution">
    <text evidence="1">The sequence shown here is derived from an EMBL/GenBank/DDBJ whole genome shotgun (WGS) entry which is preliminary data.</text>
</comment>
<dbReference type="OrthoDB" id="10639896at2759"/>
<dbReference type="EMBL" id="PQXO01000328">
    <property type="protein sequence ID" value="TGO86155.1"/>
    <property type="molecule type" value="Genomic_DNA"/>
</dbReference>
<gene>
    <name evidence="1" type="ORF">BPOR_0329g00020</name>
</gene>
<organism evidence="1 2">
    <name type="scientific">Botrytis porri</name>
    <dbReference type="NCBI Taxonomy" id="87229"/>
    <lineage>
        <taxon>Eukaryota</taxon>
        <taxon>Fungi</taxon>
        <taxon>Dikarya</taxon>
        <taxon>Ascomycota</taxon>
        <taxon>Pezizomycotina</taxon>
        <taxon>Leotiomycetes</taxon>
        <taxon>Helotiales</taxon>
        <taxon>Sclerotiniaceae</taxon>
        <taxon>Botrytis</taxon>
    </lineage>
</organism>
<dbReference type="AlphaFoldDB" id="A0A4Z1KSQ1"/>